<protein>
    <submittedName>
        <fullName evidence="3">Uncharacterized protein</fullName>
    </submittedName>
</protein>
<dbReference type="EMBL" id="ON843763">
    <property type="protein sequence ID" value="UYZ32458.1"/>
    <property type="molecule type" value="Genomic_RNA"/>
</dbReference>
<feature type="coiled-coil region" evidence="1">
    <location>
        <begin position="172"/>
        <end position="203"/>
    </location>
</feature>
<sequence>MEHNKMSSGRRRPSDISSSGSKNTLLEEHLILAPCACGRKGRFGCGSSYMCPRTQWRDNFKKKSSTRSRRSISPKEAKQQKTTRELGLIKKFSGKEPVNIPLDDDRVSSAIRKAYRVRCLSLKRHLDSEEFDRLCVAVRKQCKIHQKSHYESILGEHDRRIRILEKSRPIDVSSLQDAIENTYSQLEVLRNQLLNAIQDQEDHSLPSCSHMKHQPLVINSERFQVEHSIPSFGLIFYTFPSTSFRLACGKCIQKREDVLFSWTGHICPTFSEIVSDGDTPTALKGVSPLAVPQIWNQVLDLKYNRAI</sequence>
<keyword evidence="1" id="KW-0175">Coiled coil</keyword>
<reference evidence="3" key="1">
    <citation type="journal article" date="2022" name="Front. Cell. Infect. Microbiol.">
        <title>Novel and diverse mycoviruses co-infecting a single strain of the phytopathogenic fungus Alternaria dianthicola.</title>
        <authorList>
            <person name="Zhong J."/>
            <person name="Li P."/>
            <person name="Gao B.D."/>
            <person name="Zhong S.Y."/>
            <person name="Li X.G."/>
            <person name="Hu Z."/>
            <person name="Zhu J.Z."/>
        </authorList>
    </citation>
    <scope>NUCLEOTIDE SEQUENCE</scope>
</reference>
<evidence type="ECO:0000256" key="1">
    <source>
        <dbReference type="SAM" id="Coils"/>
    </source>
</evidence>
<feature type="compositionally biased region" description="Basic residues" evidence="2">
    <location>
        <begin position="62"/>
        <end position="72"/>
    </location>
</feature>
<reference evidence="3" key="2">
    <citation type="submission" date="2022-06" db="EMBL/GenBank/DDBJ databases">
        <authorList>
            <person name="Zhong J."/>
            <person name="Zhu J.Z."/>
            <person name="Hu Z."/>
        </authorList>
    </citation>
    <scope>NUCLEOTIDE SEQUENCE</scope>
</reference>
<name>A0A9E7V6S1_9VIRU</name>
<feature type="region of interest" description="Disordered" evidence="2">
    <location>
        <begin position="1"/>
        <end position="21"/>
    </location>
</feature>
<evidence type="ECO:0000313" key="3">
    <source>
        <dbReference type="EMBL" id="UYZ32458.1"/>
    </source>
</evidence>
<accession>A0A9E7V6S1</accession>
<feature type="compositionally biased region" description="Basic and acidic residues" evidence="2">
    <location>
        <begin position="73"/>
        <end position="83"/>
    </location>
</feature>
<evidence type="ECO:0000256" key="2">
    <source>
        <dbReference type="SAM" id="MobiDB-lite"/>
    </source>
</evidence>
<feature type="region of interest" description="Disordered" evidence="2">
    <location>
        <begin position="60"/>
        <end position="83"/>
    </location>
</feature>
<proteinExistence type="predicted"/>
<organism evidence="3">
    <name type="scientific">Alternaria dianthicola partitivirus 1</name>
    <dbReference type="NCBI Taxonomy" id="2992033"/>
    <lineage>
        <taxon>Viruses</taxon>
        <taxon>Riboviria</taxon>
        <taxon>Orthornavirae</taxon>
        <taxon>Pisuviricota</taxon>
        <taxon>Duplopiviricetes</taxon>
        <taxon>Durnavirales</taxon>
        <taxon>Partitiviridae</taxon>
    </lineage>
</organism>